<evidence type="ECO:0000313" key="2">
    <source>
        <dbReference type="EMBL" id="MBV2133239.1"/>
    </source>
</evidence>
<keyword evidence="1" id="KW-1133">Transmembrane helix</keyword>
<keyword evidence="1" id="KW-0812">Transmembrane</keyword>
<keyword evidence="3" id="KW-1185">Reference proteome</keyword>
<keyword evidence="1" id="KW-0472">Membrane</keyword>
<feature type="transmembrane region" description="Helical" evidence="1">
    <location>
        <begin position="38"/>
        <end position="60"/>
    </location>
</feature>
<organism evidence="2 3">
    <name type="scientific">Geopseudomonas aromaticivorans</name>
    <dbReference type="NCBI Taxonomy" id="2849492"/>
    <lineage>
        <taxon>Bacteria</taxon>
        <taxon>Pseudomonadati</taxon>
        <taxon>Pseudomonadota</taxon>
        <taxon>Gammaproteobacteria</taxon>
        <taxon>Pseudomonadales</taxon>
        <taxon>Pseudomonadaceae</taxon>
        <taxon>Geopseudomonas</taxon>
    </lineage>
</organism>
<evidence type="ECO:0000256" key="1">
    <source>
        <dbReference type="SAM" id="Phobius"/>
    </source>
</evidence>
<dbReference type="Proteomes" id="UP000813068">
    <property type="component" value="Unassembled WGS sequence"/>
</dbReference>
<feature type="transmembrane region" description="Helical" evidence="1">
    <location>
        <begin position="114"/>
        <end position="136"/>
    </location>
</feature>
<proteinExistence type="predicted"/>
<protein>
    <submittedName>
        <fullName evidence="2">Uncharacterized protein</fullName>
    </submittedName>
</protein>
<evidence type="ECO:0000313" key="3">
    <source>
        <dbReference type="Proteomes" id="UP000813068"/>
    </source>
</evidence>
<dbReference type="RefSeq" id="WP_217681699.1">
    <property type="nucleotide sequence ID" value="NZ_JAHRGL010000022.1"/>
</dbReference>
<name>A0ABS6MWR3_9GAMM</name>
<sequence length="137" mass="14785">MISNEPYRTPAASALDSAALPRKGLLGYLDGSQPLWKAFWLVYVLGSLLLSLAMAFGVRTSLFVDVAIALKRAIGLGTETVLVLLIATPILGFVAFSLPVVWRCADNTGRKLWTLLARLCVSLHGLWAASKLLGIFL</sequence>
<gene>
    <name evidence="2" type="ORF">KRX52_10560</name>
</gene>
<dbReference type="EMBL" id="JAHRGL010000022">
    <property type="protein sequence ID" value="MBV2133239.1"/>
    <property type="molecule type" value="Genomic_DNA"/>
</dbReference>
<accession>A0ABS6MWR3</accession>
<feature type="transmembrane region" description="Helical" evidence="1">
    <location>
        <begin position="81"/>
        <end position="102"/>
    </location>
</feature>
<reference evidence="2 3" key="1">
    <citation type="submission" date="2021-06" db="EMBL/GenBank/DDBJ databases">
        <title>Differences between aerobic and microaerobic xylene degrading microbial communities.</title>
        <authorList>
            <person name="Banerjee S."/>
            <person name="Tancsics A."/>
        </authorList>
    </citation>
    <scope>NUCLEOTIDE SEQUENCE [LARGE SCALE GENOMIC DNA]</scope>
    <source>
        <strain evidence="2 3">MAP12</strain>
    </source>
</reference>
<comment type="caution">
    <text evidence="2">The sequence shown here is derived from an EMBL/GenBank/DDBJ whole genome shotgun (WGS) entry which is preliminary data.</text>
</comment>